<evidence type="ECO:0000313" key="1">
    <source>
        <dbReference type="EMBL" id="CDF37172.1"/>
    </source>
</evidence>
<protein>
    <submittedName>
        <fullName evidence="1">Uncharacterized protein</fullName>
    </submittedName>
</protein>
<proteinExistence type="predicted"/>
<dbReference type="Gramene" id="CDF37172">
    <property type="protein sequence ID" value="CDF37172"/>
    <property type="gene ID" value="CHC_T00005130001"/>
</dbReference>
<dbReference type="GeneID" id="17324693"/>
<dbReference type="Proteomes" id="UP000012073">
    <property type="component" value="Unassembled WGS sequence"/>
</dbReference>
<dbReference type="AlphaFoldDB" id="R7QF70"/>
<dbReference type="KEGG" id="ccp:CHC_T00005130001"/>
<evidence type="ECO:0000313" key="2">
    <source>
        <dbReference type="Proteomes" id="UP000012073"/>
    </source>
</evidence>
<dbReference type="EMBL" id="HG001818">
    <property type="protein sequence ID" value="CDF37172.1"/>
    <property type="molecule type" value="Genomic_DNA"/>
</dbReference>
<gene>
    <name evidence="1" type="ORF">CHC_T00005130001</name>
</gene>
<organism evidence="1 2">
    <name type="scientific">Chondrus crispus</name>
    <name type="common">Carrageen Irish moss</name>
    <name type="synonym">Polymorpha crispa</name>
    <dbReference type="NCBI Taxonomy" id="2769"/>
    <lineage>
        <taxon>Eukaryota</taxon>
        <taxon>Rhodophyta</taxon>
        <taxon>Florideophyceae</taxon>
        <taxon>Rhodymeniophycidae</taxon>
        <taxon>Gigartinales</taxon>
        <taxon>Gigartinaceae</taxon>
        <taxon>Chondrus</taxon>
    </lineage>
</organism>
<accession>R7QF70</accession>
<name>R7QF70_CHOCR</name>
<keyword evidence="2" id="KW-1185">Reference proteome</keyword>
<dbReference type="RefSeq" id="XP_005716991.1">
    <property type="nucleotide sequence ID" value="XM_005716934.1"/>
</dbReference>
<sequence length="85" mass="9750">MVTSTFFSLANFWRTDWLGRVSGPRHQKPFEGRTGSLNFSDTTCFAQRFSWLRQTQAATAFPSFQPLDASLFSPQISVDRGRSRR</sequence>
<reference evidence="2" key="1">
    <citation type="journal article" date="2013" name="Proc. Natl. Acad. Sci. U.S.A.">
        <title>Genome structure and metabolic features in the red seaweed Chondrus crispus shed light on evolution of the Archaeplastida.</title>
        <authorList>
            <person name="Collen J."/>
            <person name="Porcel B."/>
            <person name="Carre W."/>
            <person name="Ball S.G."/>
            <person name="Chaparro C."/>
            <person name="Tonon T."/>
            <person name="Barbeyron T."/>
            <person name="Michel G."/>
            <person name="Noel B."/>
            <person name="Valentin K."/>
            <person name="Elias M."/>
            <person name="Artiguenave F."/>
            <person name="Arun A."/>
            <person name="Aury J.M."/>
            <person name="Barbosa-Neto J.F."/>
            <person name="Bothwell J.H."/>
            <person name="Bouget F.Y."/>
            <person name="Brillet L."/>
            <person name="Cabello-Hurtado F."/>
            <person name="Capella-Gutierrez S."/>
            <person name="Charrier B."/>
            <person name="Cladiere L."/>
            <person name="Cock J.M."/>
            <person name="Coelho S.M."/>
            <person name="Colleoni C."/>
            <person name="Czjzek M."/>
            <person name="Da Silva C."/>
            <person name="Delage L."/>
            <person name="Denoeud F."/>
            <person name="Deschamps P."/>
            <person name="Dittami S.M."/>
            <person name="Gabaldon T."/>
            <person name="Gachon C.M."/>
            <person name="Groisillier A."/>
            <person name="Herve C."/>
            <person name="Jabbari K."/>
            <person name="Katinka M."/>
            <person name="Kloareg B."/>
            <person name="Kowalczyk N."/>
            <person name="Labadie K."/>
            <person name="Leblanc C."/>
            <person name="Lopez P.J."/>
            <person name="McLachlan D.H."/>
            <person name="Meslet-Cladiere L."/>
            <person name="Moustafa A."/>
            <person name="Nehr Z."/>
            <person name="Nyvall Collen P."/>
            <person name="Panaud O."/>
            <person name="Partensky F."/>
            <person name="Poulain J."/>
            <person name="Rensing S.A."/>
            <person name="Rousvoal S."/>
            <person name="Samson G."/>
            <person name="Symeonidi A."/>
            <person name="Weissenbach J."/>
            <person name="Zambounis A."/>
            <person name="Wincker P."/>
            <person name="Boyen C."/>
        </authorList>
    </citation>
    <scope>NUCLEOTIDE SEQUENCE [LARGE SCALE GENOMIC DNA]</scope>
    <source>
        <strain evidence="2">cv. Stackhouse</strain>
    </source>
</reference>